<accession>A0AAN9YTN8</accession>
<sequence>MHKLLGALSAVFCFRAAYAQCTEVTPAQYAGTPWANSLTKAHPLSNITFFKVRDPSGQHVCTSDAASDLSFLTYLSLNSTGGRLQNDAIQRLVIVVSGANGDAWNYHKDMLDALEDMDDPQINTDSVAVLAPYFPNDNHAGTGFPYNPNGATPNEKYPSPALVWYSTEWSGGANNQYPPRLRSVSAYDALDQIVQYYGNKRTFPNIKHIVVAGHSMGAQMLHRYAAVGKTGLQLGLQVPVSYYIGNPSSLTWFTTDRPLSTGKCPDTFNDWREGLAHYSTYGSAHSGTLTYNSVLLSAGGASVLANYMRLKQGKTVAHGRGTQDRGDYSEGSCAPYTTGKDRHERFFAFLERFPPRCVIPAGPGCHTVDLVATSHQDRVMFSSPAGRARLFRDNFRGDGARAPDFGYPRHSAADDPYPDPAAGAEDQPLADETDATAYAGGKTHRGCYSDADRAQSAAALPVLAYAGAANTRAYCAGLCTQRGYAVAGVRTESCFCGDALGAQTARVVTSSCETKCPGDASLCGNSNRLSILSSVDLDV</sequence>
<name>A0AAN9YTN8_9PEZI</name>
<dbReference type="PROSITE" id="PS51212">
    <property type="entry name" value="WSC"/>
    <property type="match status" value="1"/>
</dbReference>
<feature type="signal peptide" evidence="2">
    <location>
        <begin position="1"/>
        <end position="19"/>
    </location>
</feature>
<organism evidence="4 5">
    <name type="scientific">Diatrype stigma</name>
    <dbReference type="NCBI Taxonomy" id="117547"/>
    <lineage>
        <taxon>Eukaryota</taxon>
        <taxon>Fungi</taxon>
        <taxon>Dikarya</taxon>
        <taxon>Ascomycota</taxon>
        <taxon>Pezizomycotina</taxon>
        <taxon>Sordariomycetes</taxon>
        <taxon>Xylariomycetidae</taxon>
        <taxon>Xylariales</taxon>
        <taxon>Diatrypaceae</taxon>
        <taxon>Diatrype</taxon>
    </lineage>
</organism>
<reference evidence="4 5" key="1">
    <citation type="submission" date="2024-02" db="EMBL/GenBank/DDBJ databases">
        <title>De novo assembly and annotation of 12 fungi associated with fruit tree decline syndrome in Ontario, Canada.</title>
        <authorList>
            <person name="Sulman M."/>
            <person name="Ellouze W."/>
            <person name="Ilyukhin E."/>
        </authorList>
    </citation>
    <scope>NUCLEOTIDE SEQUENCE [LARGE SCALE GENOMIC DNA]</scope>
    <source>
        <strain evidence="4 5">M11/M66-122</strain>
    </source>
</reference>
<gene>
    <name evidence="4" type="ORF">SLS62_001504</name>
</gene>
<evidence type="ECO:0000259" key="3">
    <source>
        <dbReference type="PROSITE" id="PS51212"/>
    </source>
</evidence>
<dbReference type="PANTHER" id="PTHR35560">
    <property type="entry name" value="BLL0132 PROTEIN"/>
    <property type="match status" value="1"/>
</dbReference>
<dbReference type="AlphaFoldDB" id="A0AAN9YTN8"/>
<keyword evidence="2" id="KW-0732">Signal</keyword>
<dbReference type="SUPFAM" id="SSF53474">
    <property type="entry name" value="alpha/beta-Hydrolases"/>
    <property type="match status" value="1"/>
</dbReference>
<feature type="region of interest" description="Disordered" evidence="1">
    <location>
        <begin position="402"/>
        <end position="428"/>
    </location>
</feature>
<evidence type="ECO:0000256" key="2">
    <source>
        <dbReference type="SAM" id="SignalP"/>
    </source>
</evidence>
<dbReference type="PANTHER" id="PTHR35560:SF3">
    <property type="entry name" value="PEPTIDASE S9 PROLYL OLIGOPEPTIDASE CATALYTIC DOMAIN-CONTAINING PROTEIN"/>
    <property type="match status" value="1"/>
</dbReference>
<comment type="caution">
    <text evidence="4">The sequence shown here is derived from an EMBL/GenBank/DDBJ whole genome shotgun (WGS) entry which is preliminary data.</text>
</comment>
<evidence type="ECO:0000313" key="5">
    <source>
        <dbReference type="Proteomes" id="UP001320420"/>
    </source>
</evidence>
<dbReference type="SMART" id="SM00321">
    <property type="entry name" value="WSC"/>
    <property type="match status" value="1"/>
</dbReference>
<feature type="domain" description="WSC" evidence="3">
    <location>
        <begin position="441"/>
        <end position="535"/>
    </location>
</feature>
<dbReference type="Proteomes" id="UP001320420">
    <property type="component" value="Unassembled WGS sequence"/>
</dbReference>
<dbReference type="InterPro" id="IPR002889">
    <property type="entry name" value="WSC_carb-bd"/>
</dbReference>
<keyword evidence="5" id="KW-1185">Reference proteome</keyword>
<dbReference type="Gene3D" id="3.40.50.1820">
    <property type="entry name" value="alpha/beta hydrolase"/>
    <property type="match status" value="1"/>
</dbReference>
<evidence type="ECO:0000256" key="1">
    <source>
        <dbReference type="SAM" id="MobiDB-lite"/>
    </source>
</evidence>
<dbReference type="Pfam" id="PF01822">
    <property type="entry name" value="WSC"/>
    <property type="match status" value="1"/>
</dbReference>
<evidence type="ECO:0000313" key="4">
    <source>
        <dbReference type="EMBL" id="KAK7756666.1"/>
    </source>
</evidence>
<proteinExistence type="predicted"/>
<dbReference type="EMBL" id="JAKJXP020000006">
    <property type="protein sequence ID" value="KAK7756666.1"/>
    <property type="molecule type" value="Genomic_DNA"/>
</dbReference>
<feature type="chain" id="PRO_5042884863" description="WSC domain-containing protein" evidence="2">
    <location>
        <begin position="20"/>
        <end position="539"/>
    </location>
</feature>
<dbReference type="InterPro" id="IPR029058">
    <property type="entry name" value="AB_hydrolase_fold"/>
</dbReference>
<protein>
    <recommendedName>
        <fullName evidence="3">WSC domain-containing protein</fullName>
    </recommendedName>
</protein>